<dbReference type="EMBL" id="FQWM01000001">
    <property type="protein sequence ID" value="SHG24400.1"/>
    <property type="molecule type" value="Genomic_DNA"/>
</dbReference>
<evidence type="ECO:0000259" key="1">
    <source>
        <dbReference type="Pfam" id="PF20057"/>
    </source>
</evidence>
<proteinExistence type="predicted"/>
<name>A0A1M5I938_9RHOB</name>
<gene>
    <name evidence="2" type="ORF">SAMN04488044_0230</name>
</gene>
<accession>A0A1M5I938</accession>
<evidence type="ECO:0000313" key="3">
    <source>
        <dbReference type="Proteomes" id="UP000184211"/>
    </source>
</evidence>
<keyword evidence="3" id="KW-1185">Reference proteome</keyword>
<dbReference type="RefSeq" id="WP_072789293.1">
    <property type="nucleotide sequence ID" value="NZ_FQWM01000001.1"/>
</dbReference>
<feature type="domain" description="DUF6456" evidence="1">
    <location>
        <begin position="214"/>
        <end position="347"/>
    </location>
</feature>
<dbReference type="Pfam" id="PF20057">
    <property type="entry name" value="DUF6456"/>
    <property type="match status" value="1"/>
</dbReference>
<protein>
    <recommendedName>
        <fullName evidence="1">DUF6456 domain-containing protein</fullName>
    </recommendedName>
</protein>
<dbReference type="OrthoDB" id="7476630at2"/>
<dbReference type="AlphaFoldDB" id="A0A1M5I938"/>
<dbReference type="STRING" id="870908.SAMN04488044_0230"/>
<organism evidence="2 3">
    <name type="scientific">Cognatishimia maritima</name>
    <dbReference type="NCBI Taxonomy" id="870908"/>
    <lineage>
        <taxon>Bacteria</taxon>
        <taxon>Pseudomonadati</taxon>
        <taxon>Pseudomonadota</taxon>
        <taxon>Alphaproteobacteria</taxon>
        <taxon>Rhodobacterales</taxon>
        <taxon>Paracoccaceae</taxon>
        <taxon>Cognatishimia</taxon>
    </lineage>
</organism>
<sequence>MTKHWRAEASLCRVPNWVPQFALRYLAHTEKGISIRELARSSDVHASTVLRQIRRVESKRDDPLIDEALVRLGAVVGEDTKGGGDSDLASERRDTSESYLNDEALDQAAGLILCKLNVAGAVLAVAQDMDKAVVARDGADGRTRRTAVVDREVAQAMALQDWISCSAKGRISRYKITAAGQAKLAELMQSGVSFEDENSETKPTHAEPKLRRTRFSTNDGPVLTLARRKDRDGNPYLTPDLVSAAERLREDFELSQLGPIIGQNWNNFLTPGTRVAPGMGHNGPGSAARQRFEAAFEALTDDLAGAALWCCCHQEGLESVERRFGWPARSGKVVLRIALEYLSKHYGETRDDSRDMIG</sequence>
<reference evidence="3" key="1">
    <citation type="submission" date="2016-11" db="EMBL/GenBank/DDBJ databases">
        <authorList>
            <person name="Varghese N."/>
            <person name="Submissions S."/>
        </authorList>
    </citation>
    <scope>NUCLEOTIDE SEQUENCE [LARGE SCALE GENOMIC DNA]</scope>
    <source>
        <strain evidence="3">DSM 28223</strain>
    </source>
</reference>
<evidence type="ECO:0000313" key="2">
    <source>
        <dbReference type="EMBL" id="SHG24400.1"/>
    </source>
</evidence>
<dbReference type="Proteomes" id="UP000184211">
    <property type="component" value="Unassembled WGS sequence"/>
</dbReference>
<dbReference type="InterPro" id="IPR045599">
    <property type="entry name" value="DUF6456"/>
</dbReference>